<dbReference type="SUPFAM" id="SSF54768">
    <property type="entry name" value="dsRNA-binding domain-like"/>
    <property type="match status" value="1"/>
</dbReference>
<evidence type="ECO:0000259" key="3">
    <source>
        <dbReference type="PROSITE" id="PS50137"/>
    </source>
</evidence>
<evidence type="ECO:0000256" key="1">
    <source>
        <dbReference type="PROSITE-ProRule" id="PRU00266"/>
    </source>
</evidence>
<name>A0ABR3S667_9PLEO</name>
<evidence type="ECO:0000313" key="4">
    <source>
        <dbReference type="EMBL" id="KAL1612182.1"/>
    </source>
</evidence>
<dbReference type="InterPro" id="IPR014720">
    <property type="entry name" value="dsRBD_dom"/>
</dbReference>
<proteinExistence type="predicted"/>
<protein>
    <recommendedName>
        <fullName evidence="3">DRBM domain-containing protein</fullName>
    </recommendedName>
</protein>
<comment type="caution">
    <text evidence="4">The sequence shown here is derived from an EMBL/GenBank/DDBJ whole genome shotgun (WGS) entry which is preliminary data.</text>
</comment>
<feature type="region of interest" description="Disordered" evidence="2">
    <location>
        <begin position="193"/>
        <end position="213"/>
    </location>
</feature>
<dbReference type="Gene3D" id="3.30.160.20">
    <property type="match status" value="1"/>
</dbReference>
<gene>
    <name evidence="4" type="ORF">SLS60_000406</name>
</gene>
<sequence>MPAGDDLLRYLIVPGKSSGDFPVSPSNPPPDSPISESPHREGYWRARARLQDEPTYPANSSKRRDMEVDTAPGVPAFPGPSNMPGQIFSIEEFKALREHPAPTTDAPEAPQPRALAPRSSKFTIELHEKYQAYGVPRPDFVFSGDGVVGFCVRTEFLGRELRVDGPCGSKQEAKEKLSEICLSVFNELEREGNLERAHKSKKQKTESTQPEVVKKDKEPVVNYIGQLLEFQRSTASPQPTYTDYQLGQSFSCELSIDGHPSPFGDRTTYFTSKKSARQHAAGCAVKHFQAEGLWPETYTELGGIKKVKSPPLSNSNTPTPLASTDSVDNLAGASSYAQRVAQLAAQLGLNTPEWRYAPSPAAAPGFHTVSCFFKNGGRHEGPIGEVRHVFGKKRAKEECARLVLQYLEGVMEKRRAYAQEIMAGMKGDTEVVANRAVGKPAGGEAVFKTGGEISEDEGFETANEAMD</sequence>
<organism evidence="4 5">
    <name type="scientific">Paraconiothyrium brasiliense</name>
    <dbReference type="NCBI Taxonomy" id="300254"/>
    <lineage>
        <taxon>Eukaryota</taxon>
        <taxon>Fungi</taxon>
        <taxon>Dikarya</taxon>
        <taxon>Ascomycota</taxon>
        <taxon>Pezizomycotina</taxon>
        <taxon>Dothideomycetes</taxon>
        <taxon>Pleosporomycetidae</taxon>
        <taxon>Pleosporales</taxon>
        <taxon>Massarineae</taxon>
        <taxon>Didymosphaeriaceae</taxon>
        <taxon>Paraconiothyrium</taxon>
    </lineage>
</organism>
<evidence type="ECO:0000313" key="5">
    <source>
        <dbReference type="Proteomes" id="UP001521785"/>
    </source>
</evidence>
<evidence type="ECO:0000256" key="2">
    <source>
        <dbReference type="SAM" id="MobiDB-lite"/>
    </source>
</evidence>
<dbReference type="PROSITE" id="PS50137">
    <property type="entry name" value="DS_RBD"/>
    <property type="match status" value="1"/>
</dbReference>
<keyword evidence="5" id="KW-1185">Reference proteome</keyword>
<feature type="compositionally biased region" description="Basic and acidic residues" evidence="2">
    <location>
        <begin position="37"/>
        <end position="52"/>
    </location>
</feature>
<accession>A0ABR3S667</accession>
<dbReference type="Proteomes" id="UP001521785">
    <property type="component" value="Unassembled WGS sequence"/>
</dbReference>
<reference evidence="4 5" key="1">
    <citation type="submission" date="2024-02" db="EMBL/GenBank/DDBJ databases">
        <title>De novo assembly and annotation of 12 fungi associated with fruit tree decline syndrome in Ontario, Canada.</title>
        <authorList>
            <person name="Sulman M."/>
            <person name="Ellouze W."/>
            <person name="Ilyukhin E."/>
        </authorList>
    </citation>
    <scope>NUCLEOTIDE SEQUENCE [LARGE SCALE GENOMIC DNA]</scope>
    <source>
        <strain evidence="4 5">M42-189</strain>
    </source>
</reference>
<keyword evidence="1" id="KW-0694">RNA-binding</keyword>
<feature type="domain" description="DRBM" evidence="3">
    <location>
        <begin position="222"/>
        <end position="290"/>
    </location>
</feature>
<dbReference type="EMBL" id="JAKJXO020000001">
    <property type="protein sequence ID" value="KAL1612182.1"/>
    <property type="molecule type" value="Genomic_DNA"/>
</dbReference>
<feature type="region of interest" description="Disordered" evidence="2">
    <location>
        <begin position="14"/>
        <end position="82"/>
    </location>
</feature>